<accession>A0A386TY20</accession>
<keyword evidence="3" id="KW-0255">Endonuclease</keyword>
<geneLocation type="mitochondrion" evidence="3"/>
<dbReference type="Gene3D" id="3.10.28.10">
    <property type="entry name" value="Homing endonucleases"/>
    <property type="match status" value="2"/>
</dbReference>
<dbReference type="GO" id="GO:0004519">
    <property type="term" value="F:endonuclease activity"/>
    <property type="evidence" value="ECO:0007669"/>
    <property type="project" value="UniProtKB-KW"/>
</dbReference>
<keyword evidence="3" id="KW-0540">Nuclease</keyword>
<dbReference type="InterPro" id="IPR027434">
    <property type="entry name" value="Homing_endonucl"/>
</dbReference>
<gene>
    <name evidence="3" type="ORF">C0991_000052</name>
</gene>
<dbReference type="EMBL" id="MH725792">
    <property type="protein sequence ID" value="AYE93115.1"/>
    <property type="molecule type" value="Genomic_DNA"/>
</dbReference>
<reference evidence="3" key="1">
    <citation type="submission" date="2018-08" db="EMBL/GenBank/DDBJ databases">
        <title>Comparative mitochondrial genomics of the basidiomycete Termitomyces.</title>
        <authorList>
            <person name="Nieuwenhuis M."/>
        </authorList>
    </citation>
    <scope>NUCLEOTIDE SEQUENCE</scope>
    <source>
        <strain evidence="3">Bzo6</strain>
    </source>
</reference>
<protein>
    <submittedName>
        <fullName evidence="3">LAGLIDADG homing endonuclease</fullName>
    </submittedName>
</protein>
<comment type="function">
    <text evidence="1">Mitochondrial DNA endonuclease involved in intron homing.</text>
</comment>
<dbReference type="Pfam" id="PF03161">
    <property type="entry name" value="LAGLIDADG_2"/>
    <property type="match status" value="1"/>
</dbReference>
<proteinExistence type="predicted"/>
<evidence type="ECO:0000259" key="2">
    <source>
        <dbReference type="Pfam" id="PF03161"/>
    </source>
</evidence>
<sequence length="169" mass="19420">MCPKWFEFLNIGSNVNIYSLSIPFILPKTRGLKRIGPHNYDVICILIGSLLGDSFAERHGHGTRFCFQQEHLNTPYLFWFNNYLSELGYCTTTIPTITTWLGKGGKLRYLSRFRTYTYTSFNWTLTAFYPKGSKVIPLDIYDYLSPLALAVWIMEDGGKVSSGLKISYK</sequence>
<dbReference type="AlphaFoldDB" id="A0A386TY20"/>
<evidence type="ECO:0000256" key="1">
    <source>
        <dbReference type="ARBA" id="ARBA00002670"/>
    </source>
</evidence>
<dbReference type="OrthoDB" id="3269550at2759"/>
<keyword evidence="3" id="KW-0496">Mitochondrion</keyword>
<organism evidence="3">
    <name type="scientific">Blastosporella zonata</name>
    <dbReference type="NCBI Taxonomy" id="530045"/>
    <lineage>
        <taxon>Eukaryota</taxon>
        <taxon>Fungi</taxon>
        <taxon>Dikarya</taxon>
        <taxon>Basidiomycota</taxon>
        <taxon>Agaricomycotina</taxon>
        <taxon>Agaricomycetes</taxon>
        <taxon>Agaricomycetidae</taxon>
        <taxon>Agaricales</taxon>
        <taxon>Tricholomatineae</taxon>
        <taxon>Lyophyllaceae</taxon>
        <taxon>Blastosporella</taxon>
    </lineage>
</organism>
<name>A0A386TY20_9AGAR</name>
<dbReference type="InterPro" id="IPR004860">
    <property type="entry name" value="LAGLIDADG_dom"/>
</dbReference>
<feature type="domain" description="Homing endonuclease LAGLIDADG" evidence="2">
    <location>
        <begin position="45"/>
        <end position="166"/>
    </location>
</feature>
<evidence type="ECO:0000313" key="3">
    <source>
        <dbReference type="EMBL" id="AYE93115.1"/>
    </source>
</evidence>
<dbReference type="SUPFAM" id="SSF55608">
    <property type="entry name" value="Homing endonucleases"/>
    <property type="match status" value="1"/>
</dbReference>
<keyword evidence="3" id="KW-0378">Hydrolase</keyword>